<evidence type="ECO:0000313" key="3">
    <source>
        <dbReference type="Ensembl" id="ENSEBUP00000001078.1"/>
    </source>
</evidence>
<accession>A0A8C4N598</accession>
<protein>
    <recommendedName>
        <fullName evidence="2">J domain-containing protein</fullName>
    </recommendedName>
</protein>
<dbReference type="SMART" id="SM00271">
    <property type="entry name" value="DnaJ"/>
    <property type="match status" value="1"/>
</dbReference>
<dbReference type="InterPro" id="IPR043183">
    <property type="entry name" value="DNJB2/6-like"/>
</dbReference>
<dbReference type="SUPFAM" id="SSF46565">
    <property type="entry name" value="Chaperone J-domain"/>
    <property type="match status" value="1"/>
</dbReference>
<organism evidence="3 4">
    <name type="scientific">Eptatretus burgeri</name>
    <name type="common">Inshore hagfish</name>
    <dbReference type="NCBI Taxonomy" id="7764"/>
    <lineage>
        <taxon>Eukaryota</taxon>
        <taxon>Metazoa</taxon>
        <taxon>Chordata</taxon>
        <taxon>Craniata</taxon>
        <taxon>Vertebrata</taxon>
        <taxon>Cyclostomata</taxon>
        <taxon>Myxini</taxon>
        <taxon>Myxiniformes</taxon>
        <taxon>Myxinidae</taxon>
        <taxon>Eptatretinae</taxon>
        <taxon>Eptatretus</taxon>
    </lineage>
</organism>
<dbReference type="GeneTree" id="ENSGT00940000166954"/>
<dbReference type="AlphaFoldDB" id="A0A8C4N598"/>
<dbReference type="Pfam" id="PF02809">
    <property type="entry name" value="UIM"/>
    <property type="match status" value="2"/>
</dbReference>
<dbReference type="CDD" id="cd06257">
    <property type="entry name" value="DnaJ"/>
    <property type="match status" value="1"/>
</dbReference>
<dbReference type="PANTHER" id="PTHR45168:SF4">
    <property type="entry name" value="SIMILAR TO DNAJ HOMOLOG SUBFAMILY B MEMBER 6 (HEAT SHOCK PROTEIN J2) (HSJ-2) (MRJ) (MDJ4)"/>
    <property type="match status" value="1"/>
</dbReference>
<dbReference type="Pfam" id="PF00226">
    <property type="entry name" value="DnaJ"/>
    <property type="match status" value="1"/>
</dbReference>
<evidence type="ECO:0000259" key="2">
    <source>
        <dbReference type="PROSITE" id="PS50076"/>
    </source>
</evidence>
<feature type="domain" description="J" evidence="2">
    <location>
        <begin position="3"/>
        <end position="69"/>
    </location>
</feature>
<dbReference type="OMA" id="AAPFCHC"/>
<dbReference type="InterPro" id="IPR003903">
    <property type="entry name" value="UIM_dom"/>
</dbReference>
<dbReference type="GO" id="GO:0005737">
    <property type="term" value="C:cytoplasm"/>
    <property type="evidence" value="ECO:0007669"/>
    <property type="project" value="UniProtKB-ARBA"/>
</dbReference>
<keyword evidence="1" id="KW-0143">Chaperone</keyword>
<dbReference type="InterPro" id="IPR036869">
    <property type="entry name" value="J_dom_sf"/>
</dbReference>
<name>A0A8C4N598_EPTBU</name>
<evidence type="ECO:0000256" key="1">
    <source>
        <dbReference type="ARBA" id="ARBA00023186"/>
    </source>
</evidence>
<reference evidence="3" key="2">
    <citation type="submission" date="2025-09" db="UniProtKB">
        <authorList>
            <consortium name="Ensembl"/>
        </authorList>
    </citation>
    <scope>IDENTIFICATION</scope>
</reference>
<dbReference type="PROSITE" id="PS50076">
    <property type="entry name" value="DNAJ_2"/>
    <property type="match status" value="1"/>
</dbReference>
<dbReference type="InterPro" id="IPR018253">
    <property type="entry name" value="DnaJ_domain_CS"/>
</dbReference>
<keyword evidence="4" id="KW-1185">Reference proteome</keyword>
<dbReference type="Proteomes" id="UP000694388">
    <property type="component" value="Unplaced"/>
</dbReference>
<dbReference type="Gene3D" id="1.10.287.110">
    <property type="entry name" value="DnaJ domain"/>
    <property type="match status" value="1"/>
</dbReference>
<dbReference type="InterPro" id="IPR001623">
    <property type="entry name" value="DnaJ_domain"/>
</dbReference>
<dbReference type="PROSITE" id="PS00636">
    <property type="entry name" value="DNAJ_1"/>
    <property type="match status" value="1"/>
</dbReference>
<proteinExistence type="predicted"/>
<reference evidence="3" key="1">
    <citation type="submission" date="2025-08" db="UniProtKB">
        <authorList>
            <consortium name="Ensembl"/>
        </authorList>
    </citation>
    <scope>IDENTIFICATION</scope>
</reference>
<dbReference type="FunFam" id="1.10.287.110:FF:000021">
    <property type="entry name" value="DnaJ (Hsp40) homolog, subfamily B, member 2"/>
    <property type="match status" value="1"/>
</dbReference>
<evidence type="ECO:0000313" key="4">
    <source>
        <dbReference type="Proteomes" id="UP000694388"/>
    </source>
</evidence>
<dbReference type="PRINTS" id="PR00625">
    <property type="entry name" value="JDOMAIN"/>
</dbReference>
<dbReference type="SMART" id="SM00726">
    <property type="entry name" value="UIM"/>
    <property type="match status" value="2"/>
</dbReference>
<dbReference type="PANTHER" id="PTHR45168">
    <property type="entry name" value="DNAJ HOMOLOG SUBFAMILY B MEMBER 2"/>
    <property type="match status" value="1"/>
</dbReference>
<dbReference type="Ensembl" id="ENSEBUT00000001395.1">
    <property type="protein sequence ID" value="ENSEBUP00000001078.1"/>
    <property type="gene ID" value="ENSEBUG00000001025.1"/>
</dbReference>
<dbReference type="PROSITE" id="PS50330">
    <property type="entry name" value="UIM"/>
    <property type="match status" value="1"/>
</dbReference>
<dbReference type="GO" id="GO:0030544">
    <property type="term" value="F:Hsp70 protein binding"/>
    <property type="evidence" value="ECO:0007669"/>
    <property type="project" value="InterPro"/>
</dbReference>
<dbReference type="GO" id="GO:0051082">
    <property type="term" value="F:unfolded protein binding"/>
    <property type="evidence" value="ECO:0007669"/>
    <property type="project" value="InterPro"/>
</dbReference>
<sequence length="379" mass="42510">MVDYYQVLGVPRHASSEDIKKAYRKMALKWHPDKNLDNKDIADRKFKEVAEAYEVLSDQQKRNIYDRLGHKGLMNGGGGMSSSHFGGAEPHFGFTFRNPEDVFQEFFGGRDPFAEFFDDFDRRGSHNPQRPGGHLYPFSPFAGFSASFGNFGAPFDFSDSFASFSSSSSTGGHGGGSFRSVNTSTKIVNGKRITTRKIVENGKERVEVEEDGQLKSIKIDGVEDEMALALELSRQDGSHAGPPLQHSAAPATSLRSNSCPSGYYYAADSDEEDEELQLAMAYSLSEQDPRHTGKLPRYIYIQFATSSSEQISTILAHLISSWHRGCCLDQVITATGFSHRISIPHHQYYLDTFWFLITKSCPFMYPQMRKVFILILKLI</sequence>